<reference evidence="2" key="3">
    <citation type="submission" date="2021-05" db="UniProtKB">
        <authorList>
            <consortium name="EnsemblPlants"/>
        </authorList>
    </citation>
    <scope>IDENTIFICATION</scope>
    <source>
        <strain evidence="2">cv. B73</strain>
    </source>
</reference>
<name>A0A804RB52_MAIZE</name>
<sequence>MAISTDSQILGDPHRVAGSGVQEPEGDGQLLTMVKQWRLLLLLCNGVQHVPGIGHVALCPDLPHHVPGHGVHLLRPGVAQAAALELADLTLDLDHRPPCFLAHVPLVHQPPDPGHVLPPAGRGEEVRQQHIAPAVLGIQLNDAPPDRLAQVDVAVYLGRAEERTEDADVWLHRHVLDNLLGFLQPPCSSIQVDHAAVVLHLGLNAVSLRNVVEVVAALAEHPRVRAGSEHVHQRDVVRRHALPLHPSEQLQSVLAPPVHREPADHAVPRREPLGSEREGLEHTPRLLDAAALAVHVHHRGGQLLVHLDPALLHPPVHLPPARQRAGARARHHRGSRDEDVAVHPARPHLVEHLQRVQEPAGLDVPGHHRVPRHQVSLRHPVEQHPRVVEQPQLEEPADHRGPRHDVESSAAAAEDAGGEVGSRVGEVGGEQRVERLRVGVEAELEEQRVELGDQVERLGAREDLREGEVVRAQGQG</sequence>
<evidence type="ECO:0000313" key="3">
    <source>
        <dbReference type="Proteomes" id="UP000007305"/>
    </source>
</evidence>
<evidence type="ECO:0000313" key="2">
    <source>
        <dbReference type="EnsemblPlants" id="Zm00001eb403540_P001"/>
    </source>
</evidence>
<keyword evidence="3" id="KW-1185">Reference proteome</keyword>
<protein>
    <submittedName>
        <fullName evidence="2">Uncharacterized protein</fullName>
    </submittedName>
</protein>
<dbReference type="InParanoid" id="A0A804RB52"/>
<feature type="compositionally biased region" description="Basic residues" evidence="1">
    <location>
        <begin position="325"/>
        <end position="334"/>
    </location>
</feature>
<dbReference type="AlphaFoldDB" id="A0A804RB52"/>
<feature type="region of interest" description="Disordered" evidence="1">
    <location>
        <begin position="1"/>
        <end position="25"/>
    </location>
</feature>
<evidence type="ECO:0000256" key="1">
    <source>
        <dbReference type="SAM" id="MobiDB-lite"/>
    </source>
</evidence>
<accession>A0A804RB52</accession>
<feature type="region of interest" description="Disordered" evidence="1">
    <location>
        <begin position="257"/>
        <end position="279"/>
    </location>
</feature>
<dbReference type="Gramene" id="Zm00001eb403540_T001">
    <property type="protein sequence ID" value="Zm00001eb403540_P001"/>
    <property type="gene ID" value="Zm00001eb403540"/>
</dbReference>
<feature type="compositionally biased region" description="Basic and acidic residues" evidence="1">
    <location>
        <begin position="258"/>
        <end position="279"/>
    </location>
</feature>
<feature type="region of interest" description="Disordered" evidence="1">
    <location>
        <begin position="319"/>
        <end position="342"/>
    </location>
</feature>
<organism evidence="2 3">
    <name type="scientific">Zea mays</name>
    <name type="common">Maize</name>
    <dbReference type="NCBI Taxonomy" id="4577"/>
    <lineage>
        <taxon>Eukaryota</taxon>
        <taxon>Viridiplantae</taxon>
        <taxon>Streptophyta</taxon>
        <taxon>Embryophyta</taxon>
        <taxon>Tracheophyta</taxon>
        <taxon>Spermatophyta</taxon>
        <taxon>Magnoliopsida</taxon>
        <taxon>Liliopsida</taxon>
        <taxon>Poales</taxon>
        <taxon>Poaceae</taxon>
        <taxon>PACMAD clade</taxon>
        <taxon>Panicoideae</taxon>
        <taxon>Andropogonodae</taxon>
        <taxon>Andropogoneae</taxon>
        <taxon>Tripsacinae</taxon>
        <taxon>Zea</taxon>
    </lineage>
</organism>
<feature type="region of interest" description="Disordered" evidence="1">
    <location>
        <begin position="376"/>
        <end position="430"/>
    </location>
</feature>
<reference evidence="2" key="2">
    <citation type="submission" date="2019-07" db="EMBL/GenBank/DDBJ databases">
        <authorList>
            <person name="Seetharam A."/>
            <person name="Woodhouse M."/>
            <person name="Cannon E."/>
        </authorList>
    </citation>
    <scope>NUCLEOTIDE SEQUENCE [LARGE SCALE GENOMIC DNA]</scope>
    <source>
        <strain evidence="2">cv. B73</strain>
    </source>
</reference>
<dbReference type="EnsemblPlants" id="Zm00001eb403540_T001">
    <property type="protein sequence ID" value="Zm00001eb403540_P001"/>
    <property type="gene ID" value="Zm00001eb403540"/>
</dbReference>
<proteinExistence type="predicted"/>
<feature type="compositionally biased region" description="Low complexity" evidence="1">
    <location>
        <begin position="408"/>
        <end position="425"/>
    </location>
</feature>
<reference evidence="3" key="1">
    <citation type="journal article" date="2009" name="Science">
        <title>The B73 maize genome: complexity, diversity, and dynamics.</title>
        <authorList>
            <person name="Schnable P.S."/>
            <person name="Ware D."/>
            <person name="Fulton R.S."/>
            <person name="Stein J.C."/>
            <person name="Wei F."/>
            <person name="Pasternak S."/>
            <person name="Liang C."/>
            <person name="Zhang J."/>
            <person name="Fulton L."/>
            <person name="Graves T.A."/>
            <person name="Minx P."/>
            <person name="Reily A.D."/>
            <person name="Courtney L."/>
            <person name="Kruchowski S.S."/>
            <person name="Tomlinson C."/>
            <person name="Strong C."/>
            <person name="Delehaunty K."/>
            <person name="Fronick C."/>
            <person name="Courtney B."/>
            <person name="Rock S.M."/>
            <person name="Belter E."/>
            <person name="Du F."/>
            <person name="Kim K."/>
            <person name="Abbott R.M."/>
            <person name="Cotton M."/>
            <person name="Levy A."/>
            <person name="Marchetto P."/>
            <person name="Ochoa K."/>
            <person name="Jackson S.M."/>
            <person name="Gillam B."/>
            <person name="Chen W."/>
            <person name="Yan L."/>
            <person name="Higginbotham J."/>
            <person name="Cardenas M."/>
            <person name="Waligorski J."/>
            <person name="Applebaum E."/>
            <person name="Phelps L."/>
            <person name="Falcone J."/>
            <person name="Kanchi K."/>
            <person name="Thane T."/>
            <person name="Scimone A."/>
            <person name="Thane N."/>
            <person name="Henke J."/>
            <person name="Wang T."/>
            <person name="Ruppert J."/>
            <person name="Shah N."/>
            <person name="Rotter K."/>
            <person name="Hodges J."/>
            <person name="Ingenthron E."/>
            <person name="Cordes M."/>
            <person name="Kohlberg S."/>
            <person name="Sgro J."/>
            <person name="Delgado B."/>
            <person name="Mead K."/>
            <person name="Chinwalla A."/>
            <person name="Leonard S."/>
            <person name="Crouse K."/>
            <person name="Collura K."/>
            <person name="Kudrna D."/>
            <person name="Currie J."/>
            <person name="He R."/>
            <person name="Angelova A."/>
            <person name="Rajasekar S."/>
            <person name="Mueller T."/>
            <person name="Lomeli R."/>
            <person name="Scara G."/>
            <person name="Ko A."/>
            <person name="Delaney K."/>
            <person name="Wissotski M."/>
            <person name="Lopez G."/>
            <person name="Campos D."/>
            <person name="Braidotti M."/>
            <person name="Ashley E."/>
            <person name="Golser W."/>
            <person name="Kim H."/>
            <person name="Lee S."/>
            <person name="Lin J."/>
            <person name="Dujmic Z."/>
            <person name="Kim W."/>
            <person name="Talag J."/>
            <person name="Zuccolo A."/>
            <person name="Fan C."/>
            <person name="Sebastian A."/>
            <person name="Kramer M."/>
            <person name="Spiegel L."/>
            <person name="Nascimento L."/>
            <person name="Zutavern T."/>
            <person name="Miller B."/>
            <person name="Ambroise C."/>
            <person name="Muller S."/>
            <person name="Spooner W."/>
            <person name="Narechania A."/>
            <person name="Ren L."/>
            <person name="Wei S."/>
            <person name="Kumari S."/>
            <person name="Faga B."/>
            <person name="Levy M.J."/>
            <person name="McMahan L."/>
            <person name="Van Buren P."/>
            <person name="Vaughn M.W."/>
            <person name="Ying K."/>
            <person name="Yeh C.-T."/>
            <person name="Emrich S.J."/>
            <person name="Jia Y."/>
            <person name="Kalyanaraman A."/>
            <person name="Hsia A.-P."/>
            <person name="Barbazuk W.B."/>
            <person name="Baucom R.S."/>
            <person name="Brutnell T.P."/>
            <person name="Carpita N.C."/>
            <person name="Chaparro C."/>
            <person name="Chia J.-M."/>
            <person name="Deragon J.-M."/>
            <person name="Estill J.C."/>
            <person name="Fu Y."/>
            <person name="Jeddeloh J.A."/>
            <person name="Han Y."/>
            <person name="Lee H."/>
            <person name="Li P."/>
            <person name="Lisch D.R."/>
            <person name="Liu S."/>
            <person name="Liu Z."/>
            <person name="Nagel D.H."/>
            <person name="McCann M.C."/>
            <person name="SanMiguel P."/>
            <person name="Myers A.M."/>
            <person name="Nettleton D."/>
            <person name="Nguyen J."/>
            <person name="Penning B.W."/>
            <person name="Ponnala L."/>
            <person name="Schneider K.L."/>
            <person name="Schwartz D.C."/>
            <person name="Sharma A."/>
            <person name="Soderlund C."/>
            <person name="Springer N.M."/>
            <person name="Sun Q."/>
            <person name="Wang H."/>
            <person name="Waterman M."/>
            <person name="Westerman R."/>
            <person name="Wolfgruber T.K."/>
            <person name="Yang L."/>
            <person name="Yu Y."/>
            <person name="Zhang L."/>
            <person name="Zhou S."/>
            <person name="Zhu Q."/>
            <person name="Bennetzen J.L."/>
            <person name="Dawe R.K."/>
            <person name="Jiang J."/>
            <person name="Jiang N."/>
            <person name="Presting G.G."/>
            <person name="Wessler S.R."/>
            <person name="Aluru S."/>
            <person name="Martienssen R.A."/>
            <person name="Clifton S.W."/>
            <person name="McCombie W.R."/>
            <person name="Wing R.A."/>
            <person name="Wilson R.K."/>
        </authorList>
    </citation>
    <scope>NUCLEOTIDE SEQUENCE [LARGE SCALE GENOMIC DNA]</scope>
    <source>
        <strain evidence="3">cv. B73</strain>
    </source>
</reference>
<feature type="compositionally biased region" description="Basic and acidic residues" evidence="1">
    <location>
        <begin position="396"/>
        <end position="407"/>
    </location>
</feature>
<dbReference type="Proteomes" id="UP000007305">
    <property type="component" value="Chromosome 9"/>
</dbReference>